<accession>A0A8S9X087</accession>
<dbReference type="AlphaFoldDB" id="A0A8S9X087"/>
<gene>
    <name evidence="3" type="ORF">GE061_004786</name>
</gene>
<evidence type="ECO:0000313" key="4">
    <source>
        <dbReference type="Proteomes" id="UP000466442"/>
    </source>
</evidence>
<organism evidence="3 4">
    <name type="scientific">Apolygus lucorum</name>
    <name type="common">Small green plant bug</name>
    <name type="synonym">Lygocoris lucorum</name>
    <dbReference type="NCBI Taxonomy" id="248454"/>
    <lineage>
        <taxon>Eukaryota</taxon>
        <taxon>Metazoa</taxon>
        <taxon>Ecdysozoa</taxon>
        <taxon>Arthropoda</taxon>
        <taxon>Hexapoda</taxon>
        <taxon>Insecta</taxon>
        <taxon>Pterygota</taxon>
        <taxon>Neoptera</taxon>
        <taxon>Paraneoptera</taxon>
        <taxon>Hemiptera</taxon>
        <taxon>Heteroptera</taxon>
        <taxon>Panheteroptera</taxon>
        <taxon>Cimicomorpha</taxon>
        <taxon>Miridae</taxon>
        <taxon>Mirini</taxon>
        <taxon>Apolygus</taxon>
    </lineage>
</organism>
<keyword evidence="4" id="KW-1185">Reference proteome</keyword>
<keyword evidence="2" id="KW-1133">Transmembrane helix</keyword>
<proteinExistence type="predicted"/>
<feature type="region of interest" description="Disordered" evidence="1">
    <location>
        <begin position="442"/>
        <end position="465"/>
    </location>
</feature>
<protein>
    <submittedName>
        <fullName evidence="3">Uncharacterized protein</fullName>
    </submittedName>
</protein>
<feature type="compositionally biased region" description="Acidic residues" evidence="1">
    <location>
        <begin position="141"/>
        <end position="151"/>
    </location>
</feature>
<evidence type="ECO:0000256" key="1">
    <source>
        <dbReference type="SAM" id="MobiDB-lite"/>
    </source>
</evidence>
<dbReference type="Proteomes" id="UP000466442">
    <property type="component" value="Linkage Group LG12"/>
</dbReference>
<sequence>MANKSGDMSDYYDSSRDNVRRGNRRRNEALSAERQEVVLFQPPFKYTRSEMGSLVLLMGLTLVVSVVNTNAGGFNPGHLLMMQKAALSSSAQLNKPPSLMNDDELFSIFFKDPSYLLKPEEATPPEDEEDEEAEDNHTGDQDFELEEEDNVEDYRDGANRRDLVRIGGNDAYDDDVDDDFYEDDYGEGRSKIGNFGKQVIKQIGKVGLSMLKRGLRFLKSMYYKFGGKRLLKRAKDYLKNNAFSIEPINCENATCKTCAAFNLPFKIKSFKACAEMGFVRNRGKTNFSVDFNVVNKNMFHRSFEVGDLANCHEFESEPEADYPIASLIGKVCVQGFQFKIDSKKIKDKDGKPKRKGKFCLALVFKRWATGYRFCVERAEKKKKATEKGKELLDKLRPGKNKGSSNETQKSQGKMRDSKTGKLVWKVELKKIAAGEQENQIVGDKSLFKGESQKRQKDAAKDLGQA</sequence>
<keyword evidence="2" id="KW-0472">Membrane</keyword>
<dbReference type="EMBL" id="WIXP02000012">
    <property type="protein sequence ID" value="KAF6202387.1"/>
    <property type="molecule type" value="Genomic_DNA"/>
</dbReference>
<feature type="compositionally biased region" description="Basic and acidic residues" evidence="1">
    <location>
        <begin position="13"/>
        <end position="28"/>
    </location>
</feature>
<feature type="compositionally biased region" description="Basic and acidic residues" evidence="1">
    <location>
        <begin position="445"/>
        <end position="465"/>
    </location>
</feature>
<name>A0A8S9X087_APOLU</name>
<evidence type="ECO:0000256" key="2">
    <source>
        <dbReference type="SAM" id="Phobius"/>
    </source>
</evidence>
<feature type="compositionally biased region" description="Polar residues" evidence="1">
    <location>
        <begin position="401"/>
        <end position="411"/>
    </location>
</feature>
<feature type="compositionally biased region" description="Acidic residues" evidence="1">
    <location>
        <begin position="123"/>
        <end position="134"/>
    </location>
</feature>
<feature type="transmembrane region" description="Helical" evidence="2">
    <location>
        <begin position="54"/>
        <end position="74"/>
    </location>
</feature>
<feature type="compositionally biased region" description="Basic and acidic residues" evidence="1">
    <location>
        <begin position="386"/>
        <end position="396"/>
    </location>
</feature>
<evidence type="ECO:0000313" key="3">
    <source>
        <dbReference type="EMBL" id="KAF6202387.1"/>
    </source>
</evidence>
<feature type="region of interest" description="Disordered" evidence="1">
    <location>
        <begin position="1"/>
        <end position="28"/>
    </location>
</feature>
<keyword evidence="2" id="KW-0812">Transmembrane</keyword>
<reference evidence="3" key="1">
    <citation type="journal article" date="2021" name="Mol. Ecol. Resour.">
        <title>Apolygus lucorum genome provides insights into omnivorousness and mesophyll feeding.</title>
        <authorList>
            <person name="Liu Y."/>
            <person name="Liu H."/>
            <person name="Wang H."/>
            <person name="Huang T."/>
            <person name="Liu B."/>
            <person name="Yang B."/>
            <person name="Yin L."/>
            <person name="Li B."/>
            <person name="Zhang Y."/>
            <person name="Zhang S."/>
            <person name="Jiang F."/>
            <person name="Zhang X."/>
            <person name="Ren Y."/>
            <person name="Wang B."/>
            <person name="Wang S."/>
            <person name="Lu Y."/>
            <person name="Wu K."/>
            <person name="Fan W."/>
            <person name="Wang G."/>
        </authorList>
    </citation>
    <scope>NUCLEOTIDE SEQUENCE</scope>
    <source>
        <strain evidence="3">12Hb</strain>
    </source>
</reference>
<feature type="region of interest" description="Disordered" evidence="1">
    <location>
        <begin position="386"/>
        <end position="418"/>
    </location>
</feature>
<feature type="region of interest" description="Disordered" evidence="1">
    <location>
        <begin position="118"/>
        <end position="157"/>
    </location>
</feature>
<comment type="caution">
    <text evidence="3">The sequence shown here is derived from an EMBL/GenBank/DDBJ whole genome shotgun (WGS) entry which is preliminary data.</text>
</comment>